<protein>
    <submittedName>
        <fullName evidence="11">Methyl-accepting chemotaxis protein</fullName>
    </submittedName>
</protein>
<dbReference type="Gene3D" id="6.10.340.10">
    <property type="match status" value="1"/>
</dbReference>
<evidence type="ECO:0000256" key="7">
    <source>
        <dbReference type="SAM" id="MobiDB-lite"/>
    </source>
</evidence>
<evidence type="ECO:0000256" key="1">
    <source>
        <dbReference type="ARBA" id="ARBA00004236"/>
    </source>
</evidence>
<keyword evidence="8" id="KW-1133">Transmembrane helix</keyword>
<dbReference type="Pfam" id="PF00015">
    <property type="entry name" value="MCPsignal"/>
    <property type="match status" value="1"/>
</dbReference>
<dbReference type="CDD" id="cd06225">
    <property type="entry name" value="HAMP"/>
    <property type="match status" value="1"/>
</dbReference>
<dbReference type="PANTHER" id="PTHR32089">
    <property type="entry name" value="METHYL-ACCEPTING CHEMOTAXIS PROTEIN MCPB"/>
    <property type="match status" value="1"/>
</dbReference>
<comment type="similarity">
    <text evidence="5">Belongs to the methyl-accepting chemotaxis (MCP) protein family.</text>
</comment>
<accession>A0ABV2KVC4</accession>
<evidence type="ECO:0000256" key="6">
    <source>
        <dbReference type="PROSITE-ProRule" id="PRU00284"/>
    </source>
</evidence>
<evidence type="ECO:0000256" key="3">
    <source>
        <dbReference type="ARBA" id="ARBA00023136"/>
    </source>
</evidence>
<feature type="compositionally biased region" description="Low complexity" evidence="7">
    <location>
        <begin position="548"/>
        <end position="564"/>
    </location>
</feature>
<dbReference type="InterPro" id="IPR003660">
    <property type="entry name" value="HAMP_dom"/>
</dbReference>
<gene>
    <name evidence="11" type="ORF">ABID56_001637</name>
</gene>
<proteinExistence type="inferred from homology"/>
<dbReference type="CDD" id="cd11386">
    <property type="entry name" value="MCP_signal"/>
    <property type="match status" value="1"/>
</dbReference>
<dbReference type="SUPFAM" id="SSF58104">
    <property type="entry name" value="Methyl-accepting chemotaxis protein (MCP) signaling domain"/>
    <property type="match status" value="1"/>
</dbReference>
<dbReference type="EMBL" id="JBEPMX010000007">
    <property type="protein sequence ID" value="MET3683542.1"/>
    <property type="molecule type" value="Genomic_DNA"/>
</dbReference>
<dbReference type="PROSITE" id="PS50885">
    <property type="entry name" value="HAMP"/>
    <property type="match status" value="1"/>
</dbReference>
<keyword evidence="8" id="KW-0812">Transmembrane</keyword>
<evidence type="ECO:0000256" key="4">
    <source>
        <dbReference type="ARBA" id="ARBA00023224"/>
    </source>
</evidence>
<comment type="caution">
    <text evidence="11">The sequence shown here is derived from an EMBL/GenBank/DDBJ whole genome shotgun (WGS) entry which is preliminary data.</text>
</comment>
<dbReference type="SMART" id="SM00283">
    <property type="entry name" value="MA"/>
    <property type="match status" value="1"/>
</dbReference>
<keyword evidence="4 6" id="KW-0807">Transducer</keyword>
<keyword evidence="12" id="KW-1185">Reference proteome</keyword>
<evidence type="ECO:0000259" key="10">
    <source>
        <dbReference type="PROSITE" id="PS50885"/>
    </source>
</evidence>
<dbReference type="PANTHER" id="PTHR32089:SF112">
    <property type="entry name" value="LYSOZYME-LIKE PROTEIN-RELATED"/>
    <property type="match status" value="1"/>
</dbReference>
<evidence type="ECO:0000313" key="12">
    <source>
        <dbReference type="Proteomes" id="UP001549167"/>
    </source>
</evidence>
<keyword evidence="3 8" id="KW-0472">Membrane</keyword>
<dbReference type="Pfam" id="PF00672">
    <property type="entry name" value="HAMP"/>
    <property type="match status" value="1"/>
</dbReference>
<feature type="transmembrane region" description="Helical" evidence="8">
    <location>
        <begin position="216"/>
        <end position="235"/>
    </location>
</feature>
<comment type="subcellular location">
    <subcellularLocation>
        <location evidence="1">Cell membrane</location>
    </subcellularLocation>
</comment>
<feature type="domain" description="HAMP" evidence="10">
    <location>
        <begin position="237"/>
        <end position="290"/>
    </location>
</feature>
<feature type="compositionally biased region" description="Polar residues" evidence="7">
    <location>
        <begin position="315"/>
        <end position="344"/>
    </location>
</feature>
<dbReference type="SMART" id="SM00304">
    <property type="entry name" value="HAMP"/>
    <property type="match status" value="1"/>
</dbReference>
<dbReference type="PRINTS" id="PR00260">
    <property type="entry name" value="CHEMTRNSDUCR"/>
</dbReference>
<evidence type="ECO:0000256" key="5">
    <source>
        <dbReference type="ARBA" id="ARBA00029447"/>
    </source>
</evidence>
<feature type="region of interest" description="Disordered" evidence="7">
    <location>
        <begin position="300"/>
        <end position="344"/>
    </location>
</feature>
<feature type="region of interest" description="Disordered" evidence="7">
    <location>
        <begin position="548"/>
        <end position="570"/>
    </location>
</feature>
<dbReference type="Gene3D" id="1.10.287.950">
    <property type="entry name" value="Methyl-accepting chemotaxis protein"/>
    <property type="match status" value="1"/>
</dbReference>
<evidence type="ECO:0000256" key="2">
    <source>
        <dbReference type="ARBA" id="ARBA00022475"/>
    </source>
</evidence>
<dbReference type="Proteomes" id="UP001549167">
    <property type="component" value="Unassembled WGS sequence"/>
</dbReference>
<feature type="domain" description="Methyl-accepting transducer" evidence="9">
    <location>
        <begin position="309"/>
        <end position="559"/>
    </location>
</feature>
<sequence>MGKWQLWRSKIPNRKRNSSKLSNERETVHNTKGFKNLSIGKKYGIVFFITLLLFTIASGLVFMQAYFSDQTINEQVELSEEAIEVGEMASLLRGKDIRIGDYVLLKTNGYLNEYRTMNEEFVSIANDIRGNLTSEQTSLLDNILANNEEITTIVEEEIVYAIGERDEQDAISGRSKVASIRGETTEMMEQLRSMVVEDFNESAVDTRSAMLEIQTYLVVSIIIAIVLASAMLWFISRNVNKSIHSVVEVADQISEGDLSVDDVQYQGKDELGRLATSINTMKANLRRIISSVSSASDSVTSQGELMSESAREVNDGSQQIASTMQELSSGTETQAQSASSLSETMEQLVNKVQTSYDGSQNAAQSSVEVLEMTQEGRSLMNDSVTQMNQIHAIVEDAVEKVKGLDRQSNEISKLVQVIRDIADQTNLLALNAAIEAARAGEHGKGFAVVADEVRKLAEQVSNSVGDITGIVGSIQTESKQVTQSLENGYHEVEQGSEQIKHTEQTFIQINDAINDVVGKIQEITSNLKDVLNDSQDMNKSVEEIASISEESAAGVEEAASSVEETNASMEEISRAAEDLTKLAEDLNSQVQQFKL</sequence>
<dbReference type="InterPro" id="IPR004090">
    <property type="entry name" value="Chemotax_Me-accpt_rcpt"/>
</dbReference>
<evidence type="ECO:0000259" key="9">
    <source>
        <dbReference type="PROSITE" id="PS50111"/>
    </source>
</evidence>
<feature type="transmembrane region" description="Helical" evidence="8">
    <location>
        <begin position="45"/>
        <end position="67"/>
    </location>
</feature>
<keyword evidence="2" id="KW-1003">Cell membrane</keyword>
<reference evidence="11 12" key="1">
    <citation type="submission" date="2024-06" db="EMBL/GenBank/DDBJ databases">
        <title>Genomic Encyclopedia of Type Strains, Phase IV (KMG-IV): sequencing the most valuable type-strain genomes for metagenomic binning, comparative biology and taxonomic classification.</title>
        <authorList>
            <person name="Goeker M."/>
        </authorList>
    </citation>
    <scope>NUCLEOTIDE SEQUENCE [LARGE SCALE GENOMIC DNA]</scope>
    <source>
        <strain evidence="11 12">DSM 23520</strain>
    </source>
</reference>
<evidence type="ECO:0000256" key="8">
    <source>
        <dbReference type="SAM" id="Phobius"/>
    </source>
</evidence>
<dbReference type="InterPro" id="IPR004089">
    <property type="entry name" value="MCPsignal_dom"/>
</dbReference>
<evidence type="ECO:0000313" key="11">
    <source>
        <dbReference type="EMBL" id="MET3683542.1"/>
    </source>
</evidence>
<dbReference type="PROSITE" id="PS50111">
    <property type="entry name" value="CHEMOTAXIS_TRANSDUC_2"/>
    <property type="match status" value="1"/>
</dbReference>
<dbReference type="RefSeq" id="WP_354220106.1">
    <property type="nucleotide sequence ID" value="NZ_JBEPMX010000007.1"/>
</dbReference>
<organism evidence="11 12">
    <name type="scientific">Alkalibacillus flavidus</name>
    <dbReference type="NCBI Taxonomy" id="546021"/>
    <lineage>
        <taxon>Bacteria</taxon>
        <taxon>Bacillati</taxon>
        <taxon>Bacillota</taxon>
        <taxon>Bacilli</taxon>
        <taxon>Bacillales</taxon>
        <taxon>Bacillaceae</taxon>
        <taxon>Alkalibacillus</taxon>
    </lineage>
</organism>
<name>A0ABV2KVC4_9BACI</name>